<evidence type="ECO:0000259" key="1">
    <source>
        <dbReference type="SMART" id="SM00579"/>
    </source>
</evidence>
<dbReference type="InterPro" id="IPR001810">
    <property type="entry name" value="F-box_dom"/>
</dbReference>
<dbReference type="EMBL" id="CAUOFW020006625">
    <property type="protein sequence ID" value="CAK9175527.1"/>
    <property type="molecule type" value="Genomic_DNA"/>
</dbReference>
<dbReference type="Gene3D" id="1.20.1280.50">
    <property type="match status" value="1"/>
</dbReference>
<dbReference type="InterPro" id="IPR036047">
    <property type="entry name" value="F-box-like_dom_sf"/>
</dbReference>
<dbReference type="Pfam" id="PF08387">
    <property type="entry name" value="FBD"/>
    <property type="match status" value="1"/>
</dbReference>
<proteinExistence type="predicted"/>
<accession>A0ABC8U764</accession>
<dbReference type="InterPro" id="IPR032675">
    <property type="entry name" value="LRR_dom_sf"/>
</dbReference>
<dbReference type="Pfam" id="PF00646">
    <property type="entry name" value="F-box"/>
    <property type="match status" value="1"/>
</dbReference>
<dbReference type="CDD" id="cd22160">
    <property type="entry name" value="F-box_AtFBL13-like"/>
    <property type="match status" value="1"/>
</dbReference>
<reference evidence="2 3" key="1">
    <citation type="submission" date="2024-02" db="EMBL/GenBank/DDBJ databases">
        <authorList>
            <person name="Vignale AGUSTIN F."/>
            <person name="Sosa J E."/>
            <person name="Modenutti C."/>
        </authorList>
    </citation>
    <scope>NUCLEOTIDE SEQUENCE [LARGE SCALE GENOMIC DNA]</scope>
</reference>
<organism evidence="2 3">
    <name type="scientific">Ilex paraguariensis</name>
    <name type="common">yerba mate</name>
    <dbReference type="NCBI Taxonomy" id="185542"/>
    <lineage>
        <taxon>Eukaryota</taxon>
        <taxon>Viridiplantae</taxon>
        <taxon>Streptophyta</taxon>
        <taxon>Embryophyta</taxon>
        <taxon>Tracheophyta</taxon>
        <taxon>Spermatophyta</taxon>
        <taxon>Magnoliopsida</taxon>
        <taxon>eudicotyledons</taxon>
        <taxon>Gunneridae</taxon>
        <taxon>Pentapetalae</taxon>
        <taxon>asterids</taxon>
        <taxon>campanulids</taxon>
        <taxon>Aquifoliales</taxon>
        <taxon>Aquifoliaceae</taxon>
        <taxon>Ilex</taxon>
    </lineage>
</organism>
<dbReference type="AlphaFoldDB" id="A0ABC8U764"/>
<dbReference type="InterPro" id="IPR006566">
    <property type="entry name" value="FBD"/>
</dbReference>
<dbReference type="SUPFAM" id="SSF52047">
    <property type="entry name" value="RNI-like"/>
    <property type="match status" value="1"/>
</dbReference>
<dbReference type="Proteomes" id="UP001642360">
    <property type="component" value="Unassembled WGS sequence"/>
</dbReference>
<dbReference type="Pfam" id="PF24758">
    <property type="entry name" value="LRR_At5g56370"/>
    <property type="match status" value="1"/>
</dbReference>
<gene>
    <name evidence="2" type="ORF">ILEXP_LOCUS45332</name>
</gene>
<dbReference type="InterPro" id="IPR055411">
    <property type="entry name" value="LRR_FXL15/At3g58940/PEG3-like"/>
</dbReference>
<evidence type="ECO:0000313" key="3">
    <source>
        <dbReference type="Proteomes" id="UP001642360"/>
    </source>
</evidence>
<dbReference type="InterPro" id="IPR053781">
    <property type="entry name" value="F-box_AtFBL13-like"/>
</dbReference>
<dbReference type="PANTHER" id="PTHR31900:SF30">
    <property type="entry name" value="SUPERFAMILY PROTEIN, PUTATIVE-RELATED"/>
    <property type="match status" value="1"/>
</dbReference>
<keyword evidence="3" id="KW-1185">Reference proteome</keyword>
<evidence type="ECO:0000313" key="2">
    <source>
        <dbReference type="EMBL" id="CAK9175527.1"/>
    </source>
</evidence>
<name>A0ABC8U764_9AQUA</name>
<feature type="domain" description="FBD" evidence="1">
    <location>
        <begin position="385"/>
        <end position="457"/>
    </location>
</feature>
<dbReference type="Gene3D" id="3.80.10.10">
    <property type="entry name" value="Ribonuclease Inhibitor"/>
    <property type="match status" value="1"/>
</dbReference>
<dbReference type="PANTHER" id="PTHR31900">
    <property type="entry name" value="F-BOX/RNI SUPERFAMILY PROTEIN-RELATED"/>
    <property type="match status" value="1"/>
</dbReference>
<dbReference type="SMART" id="SM00579">
    <property type="entry name" value="FBD"/>
    <property type="match status" value="1"/>
</dbReference>
<sequence>MGSISKRQKLFKAVNLKETEDRISNLPNSLIGHILSFLPTKCAVRTSILSTKWKQMWTLISNLDFDSSQISHPPQSNADQCEKSFVKFVYRVLLLLKVSSVNKFRLSYSGTSVNVNDWVSAALSRNGREIDLSLNVGWSDLLPSDLFTCNTLVILKLRFVALSVPNLVCLQSLKTLHLESAEFRDDESRKRLFCSCPMLEDLVLIYCAWENFLSISAPALKSLIIDCVTWYDCTEVPGYRFELNAPSLLYLKYVEYVAEGYAMKNLHSLGRAHIDLGSSMDRLEVRRSVYGISAAKLFQGISNVHSLQLTGDSIEALYLCRCKLPVLHNLTSLELGVSMVGWQLLPDLLESSPQLRTLVFEEGLLRTEFSMEYTLKWDPPQRVPACLLFRLNIIDLGSFEGRQDELKIVEYFLKNAKVLKTLRISMQLFGNKEDQLEIAQAVGLFLLAISLSTYTYDQDNDYSEELLICLVDFIGRWVVTVEIDDLGGKLGGFVWWISLVVEAAIGGTW</sequence>
<comment type="caution">
    <text evidence="2">The sequence shown here is derived from an EMBL/GenBank/DDBJ whole genome shotgun (WGS) entry which is preliminary data.</text>
</comment>
<protein>
    <recommendedName>
        <fullName evidence="1">FBD domain-containing protein</fullName>
    </recommendedName>
</protein>
<dbReference type="InterPro" id="IPR050232">
    <property type="entry name" value="FBL13/AtMIF1-like"/>
</dbReference>
<dbReference type="SUPFAM" id="SSF81383">
    <property type="entry name" value="F-box domain"/>
    <property type="match status" value="1"/>
</dbReference>